<feature type="transmembrane region" description="Helical" evidence="1">
    <location>
        <begin position="52"/>
        <end position="74"/>
    </location>
</feature>
<name>A0A8J3J2H8_9ACTN</name>
<keyword evidence="3" id="KW-1185">Reference proteome</keyword>
<dbReference type="Proteomes" id="UP000612808">
    <property type="component" value="Unassembled WGS sequence"/>
</dbReference>
<dbReference type="AlphaFoldDB" id="A0A8J3J2H8"/>
<evidence type="ECO:0000313" key="3">
    <source>
        <dbReference type="Proteomes" id="UP000612808"/>
    </source>
</evidence>
<feature type="transmembrane region" description="Helical" evidence="1">
    <location>
        <begin position="83"/>
        <end position="101"/>
    </location>
</feature>
<keyword evidence="1" id="KW-0472">Membrane</keyword>
<reference evidence="2" key="1">
    <citation type="submission" date="2021-01" db="EMBL/GenBank/DDBJ databases">
        <title>Whole genome shotgun sequence of Actinocatenispora rupis NBRC 107355.</title>
        <authorList>
            <person name="Komaki H."/>
            <person name="Tamura T."/>
        </authorList>
    </citation>
    <scope>NUCLEOTIDE SEQUENCE</scope>
    <source>
        <strain evidence="2">NBRC 107355</strain>
    </source>
</reference>
<dbReference type="EMBL" id="BOMB01000010">
    <property type="protein sequence ID" value="GID10900.1"/>
    <property type="molecule type" value="Genomic_DNA"/>
</dbReference>
<evidence type="ECO:0008006" key="4">
    <source>
        <dbReference type="Google" id="ProtNLM"/>
    </source>
</evidence>
<sequence length="171" mass="17358">MTVRQAVRATGTAWVAFGWVVAFLAAHVYWYAGGQLGRAGDLPPLVPGSVGGWVFEIGVVAAFPVGAAACLAVARARGVPRRIAAVVVWTGAVVLAVRGGAGLVDDLLRAGGAAGGLTGMSIADVTGTARPSAAELWSGRATDAYFTVGALLFALLGFRCRTPQPTRATPP</sequence>
<feature type="transmembrane region" description="Helical" evidence="1">
    <location>
        <begin position="144"/>
        <end position="160"/>
    </location>
</feature>
<gene>
    <name evidence="2" type="ORF">Aru02nite_17890</name>
</gene>
<keyword evidence="1" id="KW-0812">Transmembrane</keyword>
<accession>A0A8J3J2H8</accession>
<evidence type="ECO:0000256" key="1">
    <source>
        <dbReference type="SAM" id="Phobius"/>
    </source>
</evidence>
<feature type="transmembrane region" description="Helical" evidence="1">
    <location>
        <begin position="12"/>
        <end position="32"/>
    </location>
</feature>
<keyword evidence="1" id="KW-1133">Transmembrane helix</keyword>
<protein>
    <recommendedName>
        <fullName evidence="4">DUF3995 domain-containing protein</fullName>
    </recommendedName>
</protein>
<comment type="caution">
    <text evidence="2">The sequence shown here is derived from an EMBL/GenBank/DDBJ whole genome shotgun (WGS) entry which is preliminary data.</text>
</comment>
<proteinExistence type="predicted"/>
<evidence type="ECO:0000313" key="2">
    <source>
        <dbReference type="EMBL" id="GID10900.1"/>
    </source>
</evidence>
<organism evidence="2 3">
    <name type="scientific">Actinocatenispora rupis</name>
    <dbReference type="NCBI Taxonomy" id="519421"/>
    <lineage>
        <taxon>Bacteria</taxon>
        <taxon>Bacillati</taxon>
        <taxon>Actinomycetota</taxon>
        <taxon>Actinomycetes</taxon>
        <taxon>Micromonosporales</taxon>
        <taxon>Micromonosporaceae</taxon>
        <taxon>Actinocatenispora</taxon>
    </lineage>
</organism>